<comment type="subcellular location">
    <subcellularLocation>
        <location evidence="1 6">Virion</location>
    </subcellularLocation>
</comment>
<keyword evidence="3 6" id="KW-1140">T=1 icosahedral capsid protein</keyword>
<evidence type="ECO:0000256" key="4">
    <source>
        <dbReference type="ARBA" id="ARBA00022561"/>
    </source>
</evidence>
<dbReference type="InterPro" id="IPR004219">
    <property type="entry name" value="TTvirus_Unk"/>
</dbReference>
<protein>
    <recommendedName>
        <fullName evidence="6">Capsid protein</fullName>
    </recommendedName>
</protein>
<feature type="compositionally biased region" description="Acidic residues" evidence="7">
    <location>
        <begin position="608"/>
        <end position="619"/>
    </location>
</feature>
<evidence type="ECO:0000256" key="3">
    <source>
        <dbReference type="ARBA" id="ARBA00022431"/>
    </source>
</evidence>
<reference evidence="8" key="1">
    <citation type="journal article" date="2017" name="Virus Genes">
        <title>Detection of a new species of torque teno mini virus from the gingival epithelium of patients with periodontitis.</title>
        <authorList>
            <person name="Zhang Y."/>
            <person name="Li F."/>
            <person name="Chen X."/>
            <person name="Shan T.L."/>
            <person name="Deng X.T."/>
            <person name="Delwart E."/>
            <person name="Feng X.P."/>
        </authorList>
    </citation>
    <scope>NUCLEOTIDE SEQUENCE</scope>
    <source>
        <strain evidence="8">TTMV-204</strain>
    </source>
</reference>
<evidence type="ECO:0000256" key="6">
    <source>
        <dbReference type="RuleBase" id="RU361230"/>
    </source>
</evidence>
<dbReference type="Pfam" id="PF02956">
    <property type="entry name" value="TT_ORF1"/>
    <property type="match status" value="1"/>
</dbReference>
<evidence type="ECO:0000256" key="2">
    <source>
        <dbReference type="ARBA" id="ARBA00006131"/>
    </source>
</evidence>
<dbReference type="EMBL" id="KU243129">
    <property type="protein sequence ID" value="APR63555.1"/>
    <property type="molecule type" value="Genomic_DNA"/>
</dbReference>
<evidence type="ECO:0000313" key="8">
    <source>
        <dbReference type="EMBL" id="APR63555.1"/>
    </source>
</evidence>
<evidence type="ECO:0000256" key="1">
    <source>
        <dbReference type="ARBA" id="ARBA00004328"/>
    </source>
</evidence>
<sequence>MAPYRRRTWKNYRKPWRRRWIYRRRPKTTFRRRTRRHQRVRRRRHFKKKLKRITVREWQPKTIKKCKIKGNIELFVCGKMRLGHDYTNYKESFTPVGEPSGGPWSIQLFTLDALFTEYIKHRCIWTKTNMGLPLARYTGCTLTFYKSLHTDYIVTWSNCPPFTVTMDMYLNTQPMRQLLHKRKLIVPKLTYGSKKRYKKVKIKPPAFMSTKWYFQQDITKTGLVLVTATACSLQQPYCPDNQISYNYTFYSLNTNFFQNPCFEKFGSTGYTAKTIQGKHFKLFAPKSTVTLGHPTKWTEVIPLVNTNEYTKPADETKLMNYEGFTDKNNWENPFTWFIRDHYPHIYYTNDWPTQRTFESAQPNFVEFNDMYWEIRYNPDKDTGIGNKIYFKRNNDEEQGTIFDYPSKKELIIENYPIWLVFWGWIDFLARTVEMQEMFEHWYFVIETKFFWPKRDRYLLLDKYFVFPKDTQLTLHDKLKWHPKFEQQEEVQSLLAEAGPFSPKINNSESIQANMGYSFFFKWGGCPANMEEVISPCNQDRFPIPNYQQPGFTIQDPKTPKTHYLYKWDEKDGILTKKATKRLKTDSEHELSFTEGTKLQPPVQAHETSEDEASETEESETPLQQQLQQLRQQYRQIQLQFQQLIQK</sequence>
<organism evidence="8">
    <name type="scientific">TTV-like mini virus</name>
    <dbReference type="NCBI Taxonomy" id="93678"/>
    <lineage>
        <taxon>Viruses</taxon>
        <taxon>Monodnaviria</taxon>
        <taxon>Shotokuvirae</taxon>
        <taxon>Commensaviricota</taxon>
        <taxon>Cardeaviricetes</taxon>
        <taxon>Sanitavirales</taxon>
        <taxon>Anelloviridae</taxon>
        <taxon>Betatorquevirus</taxon>
    </lineage>
</organism>
<proteinExistence type="inferred from homology"/>
<dbReference type="GO" id="GO:0039615">
    <property type="term" value="C:T=1 icosahedral viral capsid"/>
    <property type="evidence" value="ECO:0007669"/>
    <property type="project" value="UniProtKB-UniRule"/>
</dbReference>
<name>A0A286Q757_9VIRU</name>
<evidence type="ECO:0000256" key="5">
    <source>
        <dbReference type="ARBA" id="ARBA00022844"/>
    </source>
</evidence>
<comment type="function">
    <text evidence="6">Self-assembles to form an icosahedral capsid.</text>
</comment>
<comment type="similarity">
    <text evidence="2 6">Belongs to the anelloviridae capsid protein family.</text>
</comment>
<accession>A0A286Q757</accession>
<feature type="region of interest" description="Disordered" evidence="7">
    <location>
        <begin position="584"/>
        <end position="626"/>
    </location>
</feature>
<keyword evidence="5 6" id="KW-0946">Virion</keyword>
<evidence type="ECO:0000256" key="7">
    <source>
        <dbReference type="SAM" id="MobiDB-lite"/>
    </source>
</evidence>
<keyword evidence="4 6" id="KW-0167">Capsid protein</keyword>